<name>A0A2M4D1B8_ANODA</name>
<sequence>MVMMMLLLLLLVVLVVIVVKEVLLVLAREASLVEAPFPITHAYDRSIKASGQLLPMTSLTAGELGHLEAVPIVQLRHIKASAHTPGRAERVRLRDLRVPLVPVVQLQSITFLDVPHPWIGGEATAARFRIRRRIPSFQVAIDRKNTSIILQSSHAQVAINIASRCSRCRHITMSRSARDREGTSGHHSGMLTVRVVDRLIGVNVLRVPVGFERSFARPWPLHRIVVKVVPVQDALLVVVLEPMFHVVLVCLHHLHLFLPKLFPLFPAAIVRFVKMVATFAMIVMATGVALVLVSIVLGTGRTSTASRSARRRCRRLLLLTARSSNGTALAGRTAACMLSVVVFIAISI</sequence>
<evidence type="ECO:0000313" key="2">
    <source>
        <dbReference type="EMBL" id="MBW70868.1"/>
    </source>
</evidence>
<accession>A0A2M4D1B8</accession>
<keyword evidence="1" id="KW-0812">Transmembrane</keyword>
<evidence type="ECO:0000256" key="1">
    <source>
        <dbReference type="SAM" id="Phobius"/>
    </source>
</evidence>
<dbReference type="AlphaFoldDB" id="A0A2M4D1B8"/>
<organism evidence="2">
    <name type="scientific">Anopheles darlingi</name>
    <name type="common">Mosquito</name>
    <dbReference type="NCBI Taxonomy" id="43151"/>
    <lineage>
        <taxon>Eukaryota</taxon>
        <taxon>Metazoa</taxon>
        <taxon>Ecdysozoa</taxon>
        <taxon>Arthropoda</taxon>
        <taxon>Hexapoda</taxon>
        <taxon>Insecta</taxon>
        <taxon>Pterygota</taxon>
        <taxon>Neoptera</taxon>
        <taxon>Endopterygota</taxon>
        <taxon>Diptera</taxon>
        <taxon>Nematocera</taxon>
        <taxon>Culicoidea</taxon>
        <taxon>Culicidae</taxon>
        <taxon>Anophelinae</taxon>
        <taxon>Anopheles</taxon>
    </lineage>
</organism>
<keyword evidence="1" id="KW-1133">Transmembrane helix</keyword>
<feature type="transmembrane region" description="Helical" evidence="1">
    <location>
        <begin position="326"/>
        <end position="346"/>
    </location>
</feature>
<feature type="transmembrane region" description="Helical" evidence="1">
    <location>
        <begin position="275"/>
        <end position="297"/>
    </location>
</feature>
<reference evidence="2" key="1">
    <citation type="submission" date="2018-01" db="EMBL/GenBank/DDBJ databases">
        <title>An insight into the sialome of Amazonian anophelines.</title>
        <authorList>
            <person name="Ribeiro J.M."/>
            <person name="Scarpassa V."/>
            <person name="Calvo E."/>
        </authorList>
    </citation>
    <scope>NUCLEOTIDE SEQUENCE</scope>
</reference>
<dbReference type="EMBL" id="GGFL01006690">
    <property type="protein sequence ID" value="MBW70868.1"/>
    <property type="molecule type" value="Transcribed_RNA"/>
</dbReference>
<feature type="transmembrane region" description="Helical" evidence="1">
    <location>
        <begin position="234"/>
        <end position="254"/>
    </location>
</feature>
<keyword evidence="1" id="KW-0472">Membrane</keyword>
<protein>
    <submittedName>
        <fullName evidence="2">Uncharacterized protein</fullName>
    </submittedName>
</protein>
<proteinExistence type="predicted"/>